<evidence type="ECO:0000256" key="1">
    <source>
        <dbReference type="ARBA" id="ARBA00006914"/>
    </source>
</evidence>
<dbReference type="SUPFAM" id="SSF52540">
    <property type="entry name" value="P-loop containing nucleoside triphosphate hydrolases"/>
    <property type="match status" value="1"/>
</dbReference>
<name>A0A833DUS7_9CREN</name>
<dbReference type="GO" id="GO:0016887">
    <property type="term" value="F:ATP hydrolysis activity"/>
    <property type="evidence" value="ECO:0007669"/>
    <property type="project" value="InterPro"/>
</dbReference>
<dbReference type="Gene3D" id="3.40.50.300">
    <property type="entry name" value="P-loop containing nucleotide triphosphate hydrolases"/>
    <property type="match status" value="1"/>
</dbReference>
<dbReference type="Gene3D" id="1.10.8.60">
    <property type="match status" value="1"/>
</dbReference>
<dbReference type="SMART" id="SM00382">
    <property type="entry name" value="AAA"/>
    <property type="match status" value="1"/>
</dbReference>
<gene>
    <name evidence="5" type="ORF">EYH02_03855</name>
</gene>
<evidence type="ECO:0000313" key="6">
    <source>
        <dbReference type="Proteomes" id="UP000605805"/>
    </source>
</evidence>
<dbReference type="Pfam" id="PF00004">
    <property type="entry name" value="AAA"/>
    <property type="match status" value="1"/>
</dbReference>
<dbReference type="InterPro" id="IPR003593">
    <property type="entry name" value="AAA+_ATPase"/>
</dbReference>
<keyword evidence="3 5" id="KW-0067">ATP-binding</keyword>
<evidence type="ECO:0000313" key="5">
    <source>
        <dbReference type="EMBL" id="HIP57189.1"/>
    </source>
</evidence>
<dbReference type="InterPro" id="IPR050221">
    <property type="entry name" value="26S_Proteasome_ATPase"/>
</dbReference>
<proteinExistence type="inferred from homology"/>
<dbReference type="InterPro" id="IPR003959">
    <property type="entry name" value="ATPase_AAA_core"/>
</dbReference>
<dbReference type="InterPro" id="IPR027417">
    <property type="entry name" value="P-loop_NTPase"/>
</dbReference>
<reference evidence="5" key="1">
    <citation type="journal article" date="2020" name="ISME J.">
        <title>Gammaproteobacteria mediating utilization of methyl-, sulfur- and petroleum organic compounds in deep ocean hydrothermal plumes.</title>
        <authorList>
            <person name="Zhou Z."/>
            <person name="Liu Y."/>
            <person name="Pan J."/>
            <person name="Cron B.R."/>
            <person name="Toner B.M."/>
            <person name="Anantharaman K."/>
            <person name="Breier J.A."/>
            <person name="Dick G.J."/>
            <person name="Li M."/>
        </authorList>
    </citation>
    <scope>NUCLEOTIDE SEQUENCE</scope>
    <source>
        <strain evidence="5">SZUA-1435</strain>
    </source>
</reference>
<dbReference type="Proteomes" id="UP000605805">
    <property type="component" value="Unassembled WGS sequence"/>
</dbReference>
<dbReference type="GO" id="GO:0005524">
    <property type="term" value="F:ATP binding"/>
    <property type="evidence" value="ECO:0007669"/>
    <property type="project" value="UniProtKB-KW"/>
</dbReference>
<accession>A0A833DUS7</accession>
<comment type="caution">
    <text evidence="5">The sequence shown here is derived from an EMBL/GenBank/DDBJ whole genome shotgun (WGS) entry which is preliminary data.</text>
</comment>
<organism evidence="5 6">
    <name type="scientific">Ignisphaera aggregans</name>
    <dbReference type="NCBI Taxonomy" id="334771"/>
    <lineage>
        <taxon>Archaea</taxon>
        <taxon>Thermoproteota</taxon>
        <taxon>Thermoprotei</taxon>
        <taxon>Desulfurococcales</taxon>
        <taxon>Desulfurococcaceae</taxon>
        <taxon>Ignisphaera</taxon>
    </lineage>
</organism>
<evidence type="ECO:0000259" key="4">
    <source>
        <dbReference type="SMART" id="SM00382"/>
    </source>
</evidence>
<dbReference type="AlphaFoldDB" id="A0A833DUS7"/>
<dbReference type="PANTHER" id="PTHR23073">
    <property type="entry name" value="26S PROTEASOME REGULATORY SUBUNIT"/>
    <property type="match status" value="1"/>
</dbReference>
<feature type="domain" description="AAA+ ATPase" evidence="4">
    <location>
        <begin position="250"/>
        <end position="382"/>
    </location>
</feature>
<comment type="similarity">
    <text evidence="1">Belongs to the AAA ATPase family.</text>
</comment>
<evidence type="ECO:0000256" key="2">
    <source>
        <dbReference type="ARBA" id="ARBA00022741"/>
    </source>
</evidence>
<dbReference type="EMBL" id="DQTV01000071">
    <property type="protein sequence ID" value="HIP57189.1"/>
    <property type="molecule type" value="Genomic_DNA"/>
</dbReference>
<keyword evidence="2" id="KW-0547">Nucleotide-binding</keyword>
<protein>
    <submittedName>
        <fullName evidence="5">ATP-binding protein</fullName>
    </submittedName>
</protein>
<evidence type="ECO:0000256" key="3">
    <source>
        <dbReference type="ARBA" id="ARBA00022840"/>
    </source>
</evidence>
<dbReference type="CDD" id="cd19481">
    <property type="entry name" value="RecA-like_protease"/>
    <property type="match status" value="1"/>
</dbReference>
<sequence length="484" mass="56047">MSHTFGHLRIYSLTPPKYQRYRVILIEPYESIPHYLSLKIAFRAFKYLYKPLEANIELRIRSSRFKNIAPLKLAYSVYPLSLFALPFFLANYEPNWQGLVAYIDYSGDEASIYSSAIVVRRGSRLGTQKPTAFVVIVNDPWNKLTDKRDVDTLFKLVWRFTITTLKSYLKNVMIPDSLQTPRRKFTVLVRLLPKRETEYLEIRVPEAHDVITLKIPVKSPEWSVDDIPSKLREDLLTIVIRPLIQKANYAPRGVLIVGPPGVGKTVTAEAIASALNLRIAEIRPSLYRSMWYGMTEKFLEYTLKTLKRRHDIVVLLDDVDFLLGRHVSVHETHISEITILLRYLQEPQRPLVIMTTNAPELLDAAIIRPGRIDVTVVMGYPDKEMRRVIALKCAKRYGIEIDDSLLDTIVKITRWFTNAEIDALIRLAASKGEGKITEESLAWARQKFNVNERWRKSIQDQLRWFGENFQGILIKYVPKDTEVE</sequence>